<dbReference type="InterPro" id="IPR036047">
    <property type="entry name" value="F-box-like_dom_sf"/>
</dbReference>
<dbReference type="EMBL" id="GL377308">
    <property type="protein sequence ID" value="EFI95384.1"/>
    <property type="molecule type" value="Genomic_DNA"/>
</dbReference>
<dbReference type="OrthoDB" id="2269034at2759"/>
<dbReference type="Gene3D" id="3.80.10.10">
    <property type="entry name" value="Ribonuclease Inhibitor"/>
    <property type="match status" value="1"/>
</dbReference>
<evidence type="ECO:0000313" key="2">
    <source>
        <dbReference type="EMBL" id="EFI95384.1"/>
    </source>
</evidence>
<dbReference type="Proteomes" id="UP000007431">
    <property type="component" value="Unassembled WGS sequence"/>
</dbReference>
<dbReference type="InParanoid" id="D8QAD8"/>
<reference evidence="2 3" key="1">
    <citation type="journal article" date="2010" name="Nat. Biotechnol.">
        <title>Genome sequence of the model mushroom Schizophyllum commune.</title>
        <authorList>
            <person name="Ohm R.A."/>
            <person name="de Jong J.F."/>
            <person name="Lugones L.G."/>
            <person name="Aerts A."/>
            <person name="Kothe E."/>
            <person name="Stajich J.E."/>
            <person name="de Vries R.P."/>
            <person name="Record E."/>
            <person name="Levasseur A."/>
            <person name="Baker S.E."/>
            <person name="Bartholomew K.A."/>
            <person name="Coutinho P.M."/>
            <person name="Erdmann S."/>
            <person name="Fowler T.J."/>
            <person name="Gathman A.C."/>
            <person name="Lombard V."/>
            <person name="Henrissat B."/>
            <person name="Knabe N."/>
            <person name="Kuees U."/>
            <person name="Lilly W.W."/>
            <person name="Lindquist E."/>
            <person name="Lucas S."/>
            <person name="Magnuson J.K."/>
            <person name="Piumi F."/>
            <person name="Raudaskoski M."/>
            <person name="Salamov A."/>
            <person name="Schmutz J."/>
            <person name="Schwarze F.W.M.R."/>
            <person name="vanKuyk P.A."/>
            <person name="Horton J.S."/>
            <person name="Grigoriev I.V."/>
            <person name="Woesten H.A.B."/>
        </authorList>
    </citation>
    <scope>NUCLEOTIDE SEQUENCE [LARGE SCALE GENOMIC DNA]</scope>
    <source>
        <strain evidence="3">H4-8 / FGSC 9210</strain>
    </source>
</reference>
<dbReference type="GeneID" id="9592462"/>
<evidence type="ECO:0008006" key="4">
    <source>
        <dbReference type="Google" id="ProtNLM"/>
    </source>
</evidence>
<dbReference type="RefSeq" id="XP_003030287.1">
    <property type="nucleotide sequence ID" value="XM_003030241.1"/>
</dbReference>
<feature type="non-terminal residue" evidence="2">
    <location>
        <position position="510"/>
    </location>
</feature>
<gene>
    <name evidence="2" type="ORF">SCHCODRAFT_110884</name>
</gene>
<dbReference type="SUPFAM" id="SSF81383">
    <property type="entry name" value="F-box domain"/>
    <property type="match status" value="1"/>
</dbReference>
<evidence type="ECO:0000313" key="3">
    <source>
        <dbReference type="Proteomes" id="UP000007431"/>
    </source>
</evidence>
<organism evidence="3">
    <name type="scientific">Schizophyllum commune (strain H4-8 / FGSC 9210)</name>
    <name type="common">Split gill fungus</name>
    <dbReference type="NCBI Taxonomy" id="578458"/>
    <lineage>
        <taxon>Eukaryota</taxon>
        <taxon>Fungi</taxon>
        <taxon>Dikarya</taxon>
        <taxon>Basidiomycota</taxon>
        <taxon>Agaricomycotina</taxon>
        <taxon>Agaricomycetes</taxon>
        <taxon>Agaricomycetidae</taxon>
        <taxon>Agaricales</taxon>
        <taxon>Schizophyllaceae</taxon>
        <taxon>Schizophyllum</taxon>
    </lineage>
</organism>
<dbReference type="KEGG" id="scm:SCHCO_02508618"/>
<sequence length="510" mass="56951">MDNAFAAQQETISICATCKHEVSCPITDVPLASDHVPSPSEAQAMETCIEEIRTQLAKLQHVKRTVEQTLNSLSAMESKLENALATQRAYVAPVRRMPVELLEIVFELSCAGATLSPPDCTPLALSAVCRHWRQLALCMPRIWADVQLTNVPLNDWSTRHAVIRRMKHCLRLTNGFPLTQPIHPRSGTGGAGLNVLVKYTNQWQHLRIDGPHEELDPRVQASLSVFGSKSYTRLHTLDLDMIALFASFSLRVFSDLPALRTLVVRNPKHVAEPAIPTHNGLLPLGQLQELRTVTTTRFAFQLLSRCLHLLSWTHTDDSASHRFPTAGVVMLPRLRSLRADYKNARCSIDLNFLLAPSLESLKLSWRDNRLSDSAPAFILLQSSQHTLRELELDNPPSNLRHDLVMLNHVHSLALHFPSADPLTDNILAAFMARNENGALSFLPLLEDLELGGHGRYRGQAVVDMVNARHAAGRPFKMLDLDLFNVDMDHFGDLDALARLRQLVPEFVGSE</sequence>
<dbReference type="HOGENOM" id="CLU_018544_12_2_1"/>
<keyword evidence="1" id="KW-0175">Coiled coil</keyword>
<dbReference type="InterPro" id="IPR032675">
    <property type="entry name" value="LRR_dom_sf"/>
</dbReference>
<proteinExistence type="predicted"/>
<dbReference type="SUPFAM" id="SSF52047">
    <property type="entry name" value="RNI-like"/>
    <property type="match status" value="1"/>
</dbReference>
<keyword evidence="3" id="KW-1185">Reference proteome</keyword>
<dbReference type="VEuPathDB" id="FungiDB:SCHCODRAFT_02508618"/>
<evidence type="ECO:0000256" key="1">
    <source>
        <dbReference type="SAM" id="Coils"/>
    </source>
</evidence>
<dbReference type="OMA" id="TAGWHIC"/>
<feature type="coiled-coil region" evidence="1">
    <location>
        <begin position="49"/>
        <end position="86"/>
    </location>
</feature>
<name>D8QAD8_SCHCM</name>
<protein>
    <recommendedName>
        <fullName evidence="4">F-box domain-containing protein</fullName>
    </recommendedName>
</protein>
<dbReference type="AlphaFoldDB" id="D8QAD8"/>
<accession>D8QAD8</accession>